<accession>A0ABZ2KY82</accession>
<feature type="chain" id="PRO_5046842748" description="Lipoprotein" evidence="1">
    <location>
        <begin position="30"/>
        <end position="252"/>
    </location>
</feature>
<evidence type="ECO:0000313" key="2">
    <source>
        <dbReference type="EMBL" id="WXB02506.1"/>
    </source>
</evidence>
<dbReference type="RefSeq" id="WP_394832135.1">
    <property type="nucleotide sequence ID" value="NZ_CP089929.1"/>
</dbReference>
<sequence length="252" mass="25954">MKYASSMGRIAVLTALAIGLPLVSSVACSGSDSDGVTVAVDLEAPSSTKQSMVTKTWTTDLGYTVTLQDAYLATGSVEIVPCASAANRFELRDLFSVREAHAHVEGSPTKLGTPVIESLLAAGGTRVHVGTMAPPPNSYCQVRYGVRAADGDAVGLPSDVSMVGKSIYLRGTHARAGGQPVAFEASSGSALEVTASLGPTMLSGSGTQSAVLVVHKVADTWFDGIAFDTAASDDIARAVLEHVRQSLTIAKQ</sequence>
<organism evidence="2 3">
    <name type="scientific">Pendulispora rubella</name>
    <dbReference type="NCBI Taxonomy" id="2741070"/>
    <lineage>
        <taxon>Bacteria</taxon>
        <taxon>Pseudomonadati</taxon>
        <taxon>Myxococcota</taxon>
        <taxon>Myxococcia</taxon>
        <taxon>Myxococcales</taxon>
        <taxon>Sorangiineae</taxon>
        <taxon>Pendulisporaceae</taxon>
        <taxon>Pendulispora</taxon>
    </lineage>
</organism>
<keyword evidence="1" id="KW-0732">Signal</keyword>
<dbReference type="PROSITE" id="PS51257">
    <property type="entry name" value="PROKAR_LIPOPROTEIN"/>
    <property type="match status" value="1"/>
</dbReference>
<gene>
    <name evidence="2" type="ORF">LVJ94_37020</name>
</gene>
<evidence type="ECO:0008006" key="4">
    <source>
        <dbReference type="Google" id="ProtNLM"/>
    </source>
</evidence>
<protein>
    <recommendedName>
        <fullName evidence="4">Lipoprotein</fullName>
    </recommendedName>
</protein>
<dbReference type="Proteomes" id="UP001374803">
    <property type="component" value="Chromosome"/>
</dbReference>
<proteinExistence type="predicted"/>
<feature type="signal peptide" evidence="1">
    <location>
        <begin position="1"/>
        <end position="29"/>
    </location>
</feature>
<reference evidence="2" key="1">
    <citation type="submission" date="2021-12" db="EMBL/GenBank/DDBJ databases">
        <title>Discovery of the Pendulisporaceae a myxobacterial family with distinct sporulation behavior and unique specialized metabolism.</title>
        <authorList>
            <person name="Garcia R."/>
            <person name="Popoff A."/>
            <person name="Bader C.D."/>
            <person name="Loehr J."/>
            <person name="Walesch S."/>
            <person name="Walt C."/>
            <person name="Boldt J."/>
            <person name="Bunk B."/>
            <person name="Haeckl F.J.F.P.J."/>
            <person name="Gunesch A.P."/>
            <person name="Birkelbach J."/>
            <person name="Nuebel U."/>
            <person name="Pietschmann T."/>
            <person name="Bach T."/>
            <person name="Mueller R."/>
        </authorList>
    </citation>
    <scope>NUCLEOTIDE SEQUENCE</scope>
    <source>
        <strain evidence="2">MSr11367</strain>
    </source>
</reference>
<name>A0ABZ2KY82_9BACT</name>
<evidence type="ECO:0000313" key="3">
    <source>
        <dbReference type="Proteomes" id="UP001374803"/>
    </source>
</evidence>
<keyword evidence="3" id="KW-1185">Reference proteome</keyword>
<dbReference type="EMBL" id="CP089983">
    <property type="protein sequence ID" value="WXB02506.1"/>
    <property type="molecule type" value="Genomic_DNA"/>
</dbReference>
<evidence type="ECO:0000256" key="1">
    <source>
        <dbReference type="SAM" id="SignalP"/>
    </source>
</evidence>